<feature type="compositionally biased region" description="Polar residues" evidence="1">
    <location>
        <begin position="70"/>
        <end position="82"/>
    </location>
</feature>
<dbReference type="EMBL" id="DYDO01000010">
    <property type="protein sequence ID" value="DBA16679.1"/>
    <property type="molecule type" value="Genomic_DNA"/>
</dbReference>
<accession>A0AAV2ZH61</accession>
<dbReference type="Proteomes" id="UP001181693">
    <property type="component" value="Unassembled WGS sequence"/>
</dbReference>
<dbReference type="AlphaFoldDB" id="A0AAV2ZH61"/>
<comment type="caution">
    <text evidence="2">The sequence shown here is derived from an EMBL/GenBank/DDBJ whole genome shotgun (WGS) entry which is preliminary data.</text>
</comment>
<proteinExistence type="predicted"/>
<sequence length="89" mass="9489">MGSAGGCPDGGVYLCSDWSNHDVSVMGEMKRSQEDRWQLLPAGNHRVNKPLGGGGTFLKTMAFLPVCNHSNRGALSHPEQTPNVPPASQ</sequence>
<gene>
    <name evidence="2" type="ORF">GDO54_002226</name>
</gene>
<evidence type="ECO:0000313" key="3">
    <source>
        <dbReference type="Proteomes" id="UP001181693"/>
    </source>
</evidence>
<evidence type="ECO:0000313" key="2">
    <source>
        <dbReference type="EMBL" id="DBA16679.1"/>
    </source>
</evidence>
<reference evidence="2" key="1">
    <citation type="thesis" date="2020" institute="ProQuest LLC" country="789 East Eisenhower Parkway, Ann Arbor, MI, USA">
        <title>Comparative Genomics and Chromosome Evolution.</title>
        <authorList>
            <person name="Mudd A.B."/>
        </authorList>
    </citation>
    <scope>NUCLEOTIDE SEQUENCE</scope>
    <source>
        <strain evidence="2">1538</strain>
        <tissue evidence="2">Blood</tissue>
    </source>
</reference>
<name>A0AAV2ZH61_PYXAD</name>
<feature type="region of interest" description="Disordered" evidence="1">
    <location>
        <begin position="70"/>
        <end position="89"/>
    </location>
</feature>
<evidence type="ECO:0000256" key="1">
    <source>
        <dbReference type="SAM" id="MobiDB-lite"/>
    </source>
</evidence>
<protein>
    <submittedName>
        <fullName evidence="2">Uncharacterized protein</fullName>
    </submittedName>
</protein>
<organism evidence="2 3">
    <name type="scientific">Pyxicephalus adspersus</name>
    <name type="common">African bullfrog</name>
    <dbReference type="NCBI Taxonomy" id="30357"/>
    <lineage>
        <taxon>Eukaryota</taxon>
        <taxon>Metazoa</taxon>
        <taxon>Chordata</taxon>
        <taxon>Craniata</taxon>
        <taxon>Vertebrata</taxon>
        <taxon>Euteleostomi</taxon>
        <taxon>Amphibia</taxon>
        <taxon>Batrachia</taxon>
        <taxon>Anura</taxon>
        <taxon>Neobatrachia</taxon>
        <taxon>Ranoidea</taxon>
        <taxon>Pyxicephalidae</taxon>
        <taxon>Pyxicephalinae</taxon>
        <taxon>Pyxicephalus</taxon>
    </lineage>
</organism>
<keyword evidence="3" id="KW-1185">Reference proteome</keyword>